<accession>A0A2H6K6Q6</accession>
<dbReference type="GeneID" id="39872453"/>
<sequence length="592" mass="64758">MLIDRRRKFRQDYIEQRCARCISVCNSYGLFNLPCRNQNRVEISTSGEFLLCSSRSCFCVIHVASEIYSDRSVRRRGEAFTPCSCSASSASCPSPSPCEVALTKPFTYKSKCNDCAWYTVDDGIFLSAGDCIVNVWDLNVLDIAYTFSLKLSTVKKLAVEKSNSTNPLIAAGLTCGSIATCDMRAGTTFNYCNAKVNAEVTALSFQPHNKHLLVAGYEDTSVCVWDLRRYNRPLVSLGNRGKSDKLSIVHGCSVAYGENGSALSNPKELPIALSQDFHNEDQIWSYVMGATKATASKPQTSREGSLSTGAPAKNAEAESVLGIKIGAGPILPLDRPPTKAKRLRNTVSVTDLLMGTDSSTPTSNAASKAPSRGPQRRTRGPAGSSLMAKYKLIDHNRRLYSGPDSTPLPAPRPSDAGPSPVRPPTTARSTNTPKFKAQGMSTTIECSPDGNFLFVARHKGHVEQYDGRNYRALNQFDIDSLTRPYQTGSPKSYAQRMQLHSIDNGEYLLFNVREQLAVLDVRRGALMNVVALQWENHDAIVDAGASNASENVQMAQKYVTDFAAMRGRQDVYAINERGELFVLHPGNTLPVT</sequence>
<evidence type="ECO:0000256" key="1">
    <source>
        <dbReference type="ARBA" id="ARBA00022574"/>
    </source>
</evidence>
<feature type="compositionally biased region" description="Polar residues" evidence="4">
    <location>
        <begin position="356"/>
        <end position="366"/>
    </location>
</feature>
<dbReference type="PROSITE" id="PS00678">
    <property type="entry name" value="WD_REPEATS_1"/>
    <property type="match status" value="1"/>
</dbReference>
<feature type="compositionally biased region" description="Polar residues" evidence="4">
    <location>
        <begin position="426"/>
        <end position="438"/>
    </location>
</feature>
<dbReference type="Gene3D" id="2.130.10.10">
    <property type="entry name" value="YVTN repeat-like/Quinoprotein amine dehydrogenase"/>
    <property type="match status" value="1"/>
</dbReference>
<dbReference type="Pfam" id="PF00400">
    <property type="entry name" value="WD40"/>
    <property type="match status" value="1"/>
</dbReference>
<evidence type="ECO:0000256" key="2">
    <source>
        <dbReference type="ARBA" id="ARBA00022737"/>
    </source>
</evidence>
<dbReference type="InterPro" id="IPR042238">
    <property type="entry name" value="Rad28/ERCC8/Ckn1/ATCSA-1"/>
</dbReference>
<dbReference type="InterPro" id="IPR001680">
    <property type="entry name" value="WD40_rpt"/>
</dbReference>
<comment type="caution">
    <text evidence="5">The sequence shown here is derived from an EMBL/GenBank/DDBJ whole genome shotgun (WGS) entry which is preliminary data.</text>
</comment>
<dbReference type="VEuPathDB" id="PiroplasmaDB:BOVATA_001760"/>
<dbReference type="AlphaFoldDB" id="A0A2H6K6Q6"/>
<name>A0A2H6K6Q6_9APIC</name>
<reference evidence="5 6" key="1">
    <citation type="journal article" date="2017" name="BMC Genomics">
        <title>Whole-genome assembly of Babesia ovata and comparative genomics between closely related pathogens.</title>
        <authorList>
            <person name="Yamagishi J."/>
            <person name="Asada M."/>
            <person name="Hakimi H."/>
            <person name="Tanaka T.Q."/>
            <person name="Sugimoto C."/>
            <person name="Kawazu S."/>
        </authorList>
    </citation>
    <scope>NUCLEOTIDE SEQUENCE [LARGE SCALE GENOMIC DNA]</scope>
    <source>
        <strain evidence="5 6">Miyake</strain>
    </source>
</reference>
<dbReference type="GO" id="GO:0043161">
    <property type="term" value="P:proteasome-mediated ubiquitin-dependent protein catabolic process"/>
    <property type="evidence" value="ECO:0007669"/>
    <property type="project" value="TreeGrafter"/>
</dbReference>
<dbReference type="RefSeq" id="XP_028864926.1">
    <property type="nucleotide sequence ID" value="XM_029009093.1"/>
</dbReference>
<dbReference type="GO" id="GO:0000209">
    <property type="term" value="P:protein polyubiquitination"/>
    <property type="evidence" value="ECO:0007669"/>
    <property type="project" value="TreeGrafter"/>
</dbReference>
<evidence type="ECO:0000256" key="4">
    <source>
        <dbReference type="SAM" id="MobiDB-lite"/>
    </source>
</evidence>
<feature type="region of interest" description="Disordered" evidence="4">
    <location>
        <begin position="294"/>
        <end position="313"/>
    </location>
</feature>
<dbReference type="InterPro" id="IPR015943">
    <property type="entry name" value="WD40/YVTN_repeat-like_dom_sf"/>
</dbReference>
<protein>
    <submittedName>
        <fullName evidence="5">DNA excision repair protein ERCC-8, putative</fullName>
    </submittedName>
</protein>
<evidence type="ECO:0000256" key="3">
    <source>
        <dbReference type="PROSITE-ProRule" id="PRU00221"/>
    </source>
</evidence>
<dbReference type="OrthoDB" id="9890280at2759"/>
<keyword evidence="6" id="KW-1185">Reference proteome</keyword>
<feature type="repeat" description="WD" evidence="3">
    <location>
        <begin position="200"/>
        <end position="228"/>
    </location>
</feature>
<dbReference type="PROSITE" id="PS50082">
    <property type="entry name" value="WD_REPEATS_2"/>
    <property type="match status" value="1"/>
</dbReference>
<dbReference type="GO" id="GO:0000109">
    <property type="term" value="C:nucleotide-excision repair complex"/>
    <property type="evidence" value="ECO:0007669"/>
    <property type="project" value="TreeGrafter"/>
</dbReference>
<dbReference type="InterPro" id="IPR019775">
    <property type="entry name" value="WD40_repeat_CS"/>
</dbReference>
<dbReference type="InterPro" id="IPR036322">
    <property type="entry name" value="WD40_repeat_dom_sf"/>
</dbReference>
<dbReference type="SMART" id="SM00320">
    <property type="entry name" value="WD40"/>
    <property type="match status" value="3"/>
</dbReference>
<dbReference type="SUPFAM" id="SSF50978">
    <property type="entry name" value="WD40 repeat-like"/>
    <property type="match status" value="1"/>
</dbReference>
<dbReference type="GO" id="GO:0006283">
    <property type="term" value="P:transcription-coupled nucleotide-excision repair"/>
    <property type="evidence" value="ECO:0007669"/>
    <property type="project" value="InterPro"/>
</dbReference>
<gene>
    <name evidence="5" type="ORF">BOVATA_001760</name>
</gene>
<dbReference type="GO" id="GO:0031464">
    <property type="term" value="C:Cul4A-RING E3 ubiquitin ligase complex"/>
    <property type="evidence" value="ECO:0007669"/>
    <property type="project" value="TreeGrafter"/>
</dbReference>
<dbReference type="PANTHER" id="PTHR46202">
    <property type="entry name" value="DNA EXCISION REPAIR PROTEIN ERCC-8"/>
    <property type="match status" value="1"/>
</dbReference>
<evidence type="ECO:0000313" key="6">
    <source>
        <dbReference type="Proteomes" id="UP000236319"/>
    </source>
</evidence>
<dbReference type="PANTHER" id="PTHR46202:SF1">
    <property type="entry name" value="DNA EXCISION REPAIR PROTEIN ERCC-8"/>
    <property type="match status" value="1"/>
</dbReference>
<proteinExistence type="predicted"/>
<keyword evidence="1 3" id="KW-0853">WD repeat</keyword>
<feature type="region of interest" description="Disordered" evidence="4">
    <location>
        <begin position="351"/>
        <end position="438"/>
    </location>
</feature>
<dbReference type="Proteomes" id="UP000236319">
    <property type="component" value="Unassembled WGS sequence"/>
</dbReference>
<dbReference type="EMBL" id="BDSA01000001">
    <property type="protein sequence ID" value="GBE58683.1"/>
    <property type="molecule type" value="Genomic_DNA"/>
</dbReference>
<keyword evidence="2" id="KW-0677">Repeat</keyword>
<evidence type="ECO:0000313" key="5">
    <source>
        <dbReference type="EMBL" id="GBE58683.1"/>
    </source>
</evidence>
<organism evidence="5 6">
    <name type="scientific">Babesia ovata</name>
    <dbReference type="NCBI Taxonomy" id="189622"/>
    <lineage>
        <taxon>Eukaryota</taxon>
        <taxon>Sar</taxon>
        <taxon>Alveolata</taxon>
        <taxon>Apicomplexa</taxon>
        <taxon>Aconoidasida</taxon>
        <taxon>Piroplasmida</taxon>
        <taxon>Babesiidae</taxon>
        <taxon>Babesia</taxon>
    </lineage>
</organism>
<feature type="compositionally biased region" description="Polar residues" evidence="4">
    <location>
        <begin position="294"/>
        <end position="308"/>
    </location>
</feature>